<sequence>MANLIGVCRIQLVDCFQKEIQVDNFIDNEIVQVTELNVEFEEEGFKSKNFESCKQLITKLISNTHLKKISLTLKKQNNIQSLWKDIQLKINELINLEFLYVDLKQFFFFEYYLIFYRHNNLGDSCFLPYFIKANKQIQHLELLFGNNHISDKFVTNLVDNLSNKTQLKELLLDFSYNIIKKESIFLITQCISNNLINLSKLALYLTGNNGFKNNEINLDLGFLSRINSFYVDLAAVRLSDENFIKLISCLKYAICINDLYLVFNNNNISQKGFSFLKQIIKQNTQNLSNFEINLRSNQYEAEIEEINELIQILLDKPYIQTIQVNDQSFQELLNAFDLEIQSNILFNVVLQKFKIPFQ</sequence>
<dbReference type="InParanoid" id="W7XEB1"/>
<evidence type="ECO:0000313" key="2">
    <source>
        <dbReference type="Proteomes" id="UP000009168"/>
    </source>
</evidence>
<organism evidence="1 2">
    <name type="scientific">Tetrahymena thermophila (strain SB210)</name>
    <dbReference type="NCBI Taxonomy" id="312017"/>
    <lineage>
        <taxon>Eukaryota</taxon>
        <taxon>Sar</taxon>
        <taxon>Alveolata</taxon>
        <taxon>Ciliophora</taxon>
        <taxon>Intramacronucleata</taxon>
        <taxon>Oligohymenophorea</taxon>
        <taxon>Hymenostomatida</taxon>
        <taxon>Tetrahymenina</taxon>
        <taxon>Tetrahymenidae</taxon>
        <taxon>Tetrahymena</taxon>
    </lineage>
</organism>
<proteinExistence type="predicted"/>
<accession>W7XEB1</accession>
<name>W7XEB1_TETTS</name>
<dbReference type="SUPFAM" id="SSF52047">
    <property type="entry name" value="RNI-like"/>
    <property type="match status" value="1"/>
</dbReference>
<keyword evidence="2" id="KW-1185">Reference proteome</keyword>
<dbReference type="KEGG" id="tet:TTHERM_000940244"/>
<reference evidence="2" key="1">
    <citation type="journal article" date="2006" name="PLoS Biol.">
        <title>Macronuclear genome sequence of the ciliate Tetrahymena thermophila, a model eukaryote.</title>
        <authorList>
            <person name="Eisen J.A."/>
            <person name="Coyne R.S."/>
            <person name="Wu M."/>
            <person name="Wu D."/>
            <person name="Thiagarajan M."/>
            <person name="Wortman J.R."/>
            <person name="Badger J.H."/>
            <person name="Ren Q."/>
            <person name="Amedeo P."/>
            <person name="Jones K.M."/>
            <person name="Tallon L.J."/>
            <person name="Delcher A.L."/>
            <person name="Salzberg S.L."/>
            <person name="Silva J.C."/>
            <person name="Haas B.J."/>
            <person name="Majoros W.H."/>
            <person name="Farzad M."/>
            <person name="Carlton J.M."/>
            <person name="Smith R.K. Jr."/>
            <person name="Garg J."/>
            <person name="Pearlman R.E."/>
            <person name="Karrer K.M."/>
            <person name="Sun L."/>
            <person name="Manning G."/>
            <person name="Elde N.C."/>
            <person name="Turkewitz A.P."/>
            <person name="Asai D.J."/>
            <person name="Wilkes D.E."/>
            <person name="Wang Y."/>
            <person name="Cai H."/>
            <person name="Collins K."/>
            <person name="Stewart B.A."/>
            <person name="Lee S.R."/>
            <person name="Wilamowska K."/>
            <person name="Weinberg Z."/>
            <person name="Ruzzo W.L."/>
            <person name="Wloga D."/>
            <person name="Gaertig J."/>
            <person name="Frankel J."/>
            <person name="Tsao C.-C."/>
            <person name="Gorovsky M.A."/>
            <person name="Keeling P.J."/>
            <person name="Waller R.F."/>
            <person name="Patron N.J."/>
            <person name="Cherry J.M."/>
            <person name="Stover N.A."/>
            <person name="Krieger C.J."/>
            <person name="del Toro C."/>
            <person name="Ryder H.F."/>
            <person name="Williamson S.C."/>
            <person name="Barbeau R.A."/>
            <person name="Hamilton E.P."/>
            <person name="Orias E."/>
        </authorList>
    </citation>
    <scope>NUCLEOTIDE SEQUENCE [LARGE SCALE GENOMIC DNA]</scope>
    <source>
        <strain evidence="2">SB210</strain>
    </source>
</reference>
<evidence type="ECO:0008006" key="3">
    <source>
        <dbReference type="Google" id="ProtNLM"/>
    </source>
</evidence>
<dbReference type="Proteomes" id="UP000009168">
    <property type="component" value="Unassembled WGS sequence"/>
</dbReference>
<dbReference type="Gene3D" id="3.80.10.10">
    <property type="entry name" value="Ribonuclease Inhibitor"/>
    <property type="match status" value="2"/>
</dbReference>
<dbReference type="AlphaFoldDB" id="W7XEB1"/>
<dbReference type="InterPro" id="IPR032675">
    <property type="entry name" value="LRR_dom_sf"/>
</dbReference>
<dbReference type="GeneID" id="24441163"/>
<gene>
    <name evidence="1" type="ORF">TTHERM_000940244</name>
</gene>
<protein>
    <recommendedName>
        <fullName evidence="3">Kinase domain protein</fullName>
    </recommendedName>
</protein>
<dbReference type="RefSeq" id="XP_012656240.1">
    <property type="nucleotide sequence ID" value="XM_012800786.1"/>
</dbReference>
<evidence type="ECO:0000313" key="1">
    <source>
        <dbReference type="EMBL" id="EWS71219.1"/>
    </source>
</evidence>
<dbReference type="EMBL" id="GG662264">
    <property type="protein sequence ID" value="EWS71219.1"/>
    <property type="molecule type" value="Genomic_DNA"/>
</dbReference>